<dbReference type="Proteomes" id="UP000025227">
    <property type="component" value="Unplaced"/>
</dbReference>
<dbReference type="PANTHER" id="PTHR10334">
    <property type="entry name" value="CYSTEINE-RICH SECRETORY PROTEIN-RELATED"/>
    <property type="match status" value="1"/>
</dbReference>
<reference evidence="4" key="1">
    <citation type="submission" date="2020-12" db="UniProtKB">
        <authorList>
            <consortium name="WormBaseParasite"/>
        </authorList>
    </citation>
    <scope>IDENTIFICATION</scope>
    <source>
        <strain evidence="4">MHco3</strain>
    </source>
</reference>
<dbReference type="WBParaSite" id="HCON_00098940-00001">
    <property type="protein sequence ID" value="HCON_00098940-00001"/>
    <property type="gene ID" value="HCON_00098940"/>
</dbReference>
<evidence type="ECO:0000259" key="2">
    <source>
        <dbReference type="SMART" id="SM00198"/>
    </source>
</evidence>
<evidence type="ECO:0000313" key="3">
    <source>
        <dbReference type="Proteomes" id="UP000025227"/>
    </source>
</evidence>
<dbReference type="Gene3D" id="3.40.33.10">
    <property type="entry name" value="CAP"/>
    <property type="match status" value="1"/>
</dbReference>
<keyword evidence="3" id="KW-1185">Reference proteome</keyword>
<dbReference type="InterPro" id="IPR035940">
    <property type="entry name" value="CAP_sf"/>
</dbReference>
<accession>A0A7I4YGU1</accession>
<feature type="signal peptide" evidence="1">
    <location>
        <begin position="1"/>
        <end position="18"/>
    </location>
</feature>
<evidence type="ECO:0000313" key="4">
    <source>
        <dbReference type="WBParaSite" id="HCON_00098940-00001"/>
    </source>
</evidence>
<sequence>MLARILLLLFFLVLNSTAVSSGKEASTTTATTVSAKNTDNKICPHLQVLDDKTRISTLNSHNCRRALLAQGHTKSKNGKSLPQASNMLELQYNCSLEFSAFISATRCSTKPWMPSGSGIQENIHSVPKSKAKKPLYAIFEALTHWWYQIKSDGSVYRSLKYTGYRKGNPITWFTRMAWATTEYVGCAVHSCKNNRWSVVCHYSPGGNKKNEPIYKKGPPCSACRCGYYCSAGKLCARNSTAT</sequence>
<dbReference type="InterPro" id="IPR001283">
    <property type="entry name" value="CRISP-related"/>
</dbReference>
<dbReference type="Pfam" id="PF00188">
    <property type="entry name" value="CAP"/>
    <property type="match status" value="1"/>
</dbReference>
<name>A0A7I4YGU1_HAECO</name>
<dbReference type="InterPro" id="IPR014044">
    <property type="entry name" value="CAP_dom"/>
</dbReference>
<feature type="domain" description="SCP" evidence="2">
    <location>
        <begin position="52"/>
        <end position="210"/>
    </location>
</feature>
<dbReference type="CDD" id="cd05380">
    <property type="entry name" value="CAP_euk"/>
    <property type="match status" value="1"/>
</dbReference>
<dbReference type="SMART" id="SM00198">
    <property type="entry name" value="SCP"/>
    <property type="match status" value="1"/>
</dbReference>
<dbReference type="OrthoDB" id="737510at2759"/>
<dbReference type="SUPFAM" id="SSF55797">
    <property type="entry name" value="PR-1-like"/>
    <property type="match status" value="1"/>
</dbReference>
<dbReference type="OMA" id="PCEIDSQ"/>
<keyword evidence="1" id="KW-0732">Signal</keyword>
<organism evidence="3 4">
    <name type="scientific">Haemonchus contortus</name>
    <name type="common">Barber pole worm</name>
    <dbReference type="NCBI Taxonomy" id="6289"/>
    <lineage>
        <taxon>Eukaryota</taxon>
        <taxon>Metazoa</taxon>
        <taxon>Ecdysozoa</taxon>
        <taxon>Nematoda</taxon>
        <taxon>Chromadorea</taxon>
        <taxon>Rhabditida</taxon>
        <taxon>Rhabditina</taxon>
        <taxon>Rhabditomorpha</taxon>
        <taxon>Strongyloidea</taxon>
        <taxon>Trichostrongylidae</taxon>
        <taxon>Haemonchus</taxon>
    </lineage>
</organism>
<evidence type="ECO:0000256" key="1">
    <source>
        <dbReference type="SAM" id="SignalP"/>
    </source>
</evidence>
<protein>
    <submittedName>
        <fullName evidence="4">SCP domain-containing protein</fullName>
    </submittedName>
</protein>
<dbReference type="AlphaFoldDB" id="A0A7I4YGU1"/>
<feature type="chain" id="PRO_5029807238" evidence="1">
    <location>
        <begin position="19"/>
        <end position="242"/>
    </location>
</feature>
<proteinExistence type="predicted"/>